<dbReference type="OrthoDB" id="5327538at2759"/>
<comment type="caution">
    <text evidence="1">The sequence shown here is derived from an EMBL/GenBank/DDBJ whole genome shotgun (WGS) entry which is preliminary data.</text>
</comment>
<sequence length="74" mass="7835">MASKQQVALVVGASRGTGRQVAIDQRRMDTLSTSDAYVTKPFPPDPNSQQSTISTVEREIKEAGGQATAIAVDT</sequence>
<dbReference type="RefSeq" id="XP_031002904.1">
    <property type="nucleotide sequence ID" value="XM_031151601.1"/>
</dbReference>
<dbReference type="EMBL" id="QGMH01000145">
    <property type="protein sequence ID" value="TVY24116.1"/>
    <property type="molecule type" value="Genomic_DNA"/>
</dbReference>
<reference evidence="1 2" key="1">
    <citation type="submission" date="2018-05" db="EMBL/GenBank/DDBJ databases">
        <title>Genome sequencing and assembly of the regulated plant pathogen Lachnellula willkommii and related sister species for the development of diagnostic species identification markers.</title>
        <authorList>
            <person name="Giroux E."/>
            <person name="Bilodeau G."/>
        </authorList>
    </citation>
    <scope>NUCLEOTIDE SEQUENCE [LARGE SCALE GENOMIC DNA]</scope>
    <source>
        <strain evidence="1 2">CBS 185.66</strain>
    </source>
</reference>
<name>A0A8H8TYQ3_9HELO</name>
<keyword evidence="2" id="KW-1185">Reference proteome</keyword>
<dbReference type="AlphaFoldDB" id="A0A8H8TYQ3"/>
<accession>A0A8H8TYQ3</accession>
<protein>
    <submittedName>
        <fullName evidence="1">Uncharacterized protein</fullName>
    </submittedName>
</protein>
<evidence type="ECO:0000313" key="1">
    <source>
        <dbReference type="EMBL" id="TVY24116.1"/>
    </source>
</evidence>
<dbReference type="GeneID" id="41986864"/>
<dbReference type="Proteomes" id="UP000431533">
    <property type="component" value="Unassembled WGS sequence"/>
</dbReference>
<proteinExistence type="predicted"/>
<gene>
    <name evidence="1" type="ORF">LHYA1_G006666</name>
</gene>
<evidence type="ECO:0000313" key="2">
    <source>
        <dbReference type="Proteomes" id="UP000431533"/>
    </source>
</evidence>
<organism evidence="1 2">
    <name type="scientific">Lachnellula hyalina</name>
    <dbReference type="NCBI Taxonomy" id="1316788"/>
    <lineage>
        <taxon>Eukaryota</taxon>
        <taxon>Fungi</taxon>
        <taxon>Dikarya</taxon>
        <taxon>Ascomycota</taxon>
        <taxon>Pezizomycotina</taxon>
        <taxon>Leotiomycetes</taxon>
        <taxon>Helotiales</taxon>
        <taxon>Lachnaceae</taxon>
        <taxon>Lachnellula</taxon>
    </lineage>
</organism>